<dbReference type="RefSeq" id="XP_002128017.1">
    <property type="nucleotide sequence ID" value="XM_002127981.4"/>
</dbReference>
<reference evidence="12" key="2">
    <citation type="journal article" date="2008" name="Genome Biol.">
        <title>Improved genome assembly and evidence-based global gene model set for the chordate Ciona intestinalis: new insight into intron and operon populations.</title>
        <authorList>
            <person name="Satou Y."/>
            <person name="Mineta K."/>
            <person name="Ogasawara M."/>
            <person name="Sasakura Y."/>
            <person name="Shoguchi E."/>
            <person name="Ueno K."/>
            <person name="Yamada L."/>
            <person name="Matsumoto J."/>
            <person name="Wasserscheid J."/>
            <person name="Dewar K."/>
            <person name="Wiley G.B."/>
            <person name="Macmil S.L."/>
            <person name="Roe B.A."/>
            <person name="Zeller R.W."/>
            <person name="Hastings K.E."/>
            <person name="Lemaire P."/>
            <person name="Lindquist E."/>
            <person name="Endo T."/>
            <person name="Hotta K."/>
            <person name="Inaba K."/>
        </authorList>
    </citation>
    <scope>NUCLEOTIDE SEQUENCE [LARGE SCALE GENOMIC DNA]</scope>
    <source>
        <strain evidence="12">wild type</strain>
    </source>
</reference>
<reference evidence="13" key="1">
    <citation type="journal article" date="2002" name="Science">
        <title>The draft genome of Ciona intestinalis: insights into chordate and vertebrate origins.</title>
        <authorList>
            <person name="Dehal P."/>
            <person name="Satou Y."/>
            <person name="Campbell R.K."/>
            <person name="Chapman J."/>
            <person name="Degnan B."/>
            <person name="De Tomaso A."/>
            <person name="Davidson B."/>
            <person name="Di Gregorio A."/>
            <person name="Gelpke M."/>
            <person name="Goodstein D.M."/>
            <person name="Harafuji N."/>
            <person name="Hastings K.E."/>
            <person name="Ho I."/>
            <person name="Hotta K."/>
            <person name="Huang W."/>
            <person name="Kawashima T."/>
            <person name="Lemaire P."/>
            <person name="Martinez D."/>
            <person name="Meinertzhagen I.A."/>
            <person name="Necula S."/>
            <person name="Nonaka M."/>
            <person name="Putnam N."/>
            <person name="Rash S."/>
            <person name="Saiga H."/>
            <person name="Satake M."/>
            <person name="Terry A."/>
            <person name="Yamada L."/>
            <person name="Wang H.G."/>
            <person name="Awazu S."/>
            <person name="Azumi K."/>
            <person name="Boore J."/>
            <person name="Branno M."/>
            <person name="Chin-Bow S."/>
            <person name="DeSantis R."/>
            <person name="Doyle S."/>
            <person name="Francino P."/>
            <person name="Keys D.N."/>
            <person name="Haga S."/>
            <person name="Hayashi H."/>
            <person name="Hino K."/>
            <person name="Imai K.S."/>
            <person name="Inaba K."/>
            <person name="Kano S."/>
            <person name="Kobayashi K."/>
            <person name="Kobayashi M."/>
            <person name="Lee B.I."/>
            <person name="Makabe K.W."/>
            <person name="Manohar C."/>
            <person name="Matassi G."/>
            <person name="Medina M."/>
            <person name="Mochizuki Y."/>
            <person name="Mount S."/>
            <person name="Morishita T."/>
            <person name="Miura S."/>
            <person name="Nakayama A."/>
            <person name="Nishizaka S."/>
            <person name="Nomoto H."/>
            <person name="Ohta F."/>
            <person name="Oishi K."/>
            <person name="Rigoutsos I."/>
            <person name="Sano M."/>
            <person name="Sasaki A."/>
            <person name="Sasakura Y."/>
            <person name="Shoguchi E."/>
            <person name="Shin-i T."/>
            <person name="Spagnuolo A."/>
            <person name="Stainier D."/>
            <person name="Suzuki M.M."/>
            <person name="Tassy O."/>
            <person name="Takatori N."/>
            <person name="Tokuoka M."/>
            <person name="Yagi K."/>
            <person name="Yoshizaki F."/>
            <person name="Wada S."/>
            <person name="Zhang C."/>
            <person name="Hyatt P.D."/>
            <person name="Larimer F."/>
            <person name="Detter C."/>
            <person name="Doggett N."/>
            <person name="Glavina T."/>
            <person name="Hawkins T."/>
            <person name="Richardson P."/>
            <person name="Lucas S."/>
            <person name="Kohara Y."/>
            <person name="Levine M."/>
            <person name="Satoh N."/>
            <person name="Rokhsar D.S."/>
        </authorList>
    </citation>
    <scope>NUCLEOTIDE SEQUENCE [LARGE SCALE GENOMIC DNA]</scope>
</reference>
<evidence type="ECO:0000256" key="6">
    <source>
        <dbReference type="ARBA" id="ARBA00023015"/>
    </source>
</evidence>
<evidence type="ECO:0000256" key="7">
    <source>
        <dbReference type="ARBA" id="ARBA00023125"/>
    </source>
</evidence>
<dbReference type="OrthoDB" id="1405595at2759"/>
<dbReference type="GO" id="GO:0045944">
    <property type="term" value="P:positive regulation of transcription by RNA polymerase II"/>
    <property type="evidence" value="ECO:0007669"/>
    <property type="project" value="UniProtKB-ARBA"/>
</dbReference>
<dbReference type="AlphaFoldDB" id="F6RAU8"/>
<dbReference type="GO" id="GO:0005634">
    <property type="term" value="C:nucleus"/>
    <property type="evidence" value="ECO:0007669"/>
    <property type="project" value="UniProtKB-SubCell"/>
</dbReference>
<dbReference type="PROSITE" id="PS50157">
    <property type="entry name" value="ZINC_FINGER_C2H2_2"/>
    <property type="match status" value="4"/>
</dbReference>
<dbReference type="FunFam" id="3.30.160.60:FF:001557">
    <property type="entry name" value="Transcription factor E4F1"/>
    <property type="match status" value="1"/>
</dbReference>
<dbReference type="GO" id="GO:0003700">
    <property type="term" value="F:DNA-binding transcription factor activity"/>
    <property type="evidence" value="ECO:0000318"/>
    <property type="project" value="GO_Central"/>
</dbReference>
<feature type="domain" description="C2H2-type" evidence="11">
    <location>
        <begin position="118"/>
        <end position="145"/>
    </location>
</feature>
<evidence type="ECO:0000313" key="13">
    <source>
        <dbReference type="Proteomes" id="UP000008144"/>
    </source>
</evidence>
<keyword evidence="4 10" id="KW-0863">Zinc-finger</keyword>
<keyword evidence="8" id="KW-0804">Transcription</keyword>
<dbReference type="GeneID" id="100185683"/>
<name>F6RAU8_CIOIN</name>
<dbReference type="PANTHER" id="PTHR24379:SF121">
    <property type="entry name" value="C2H2-TYPE DOMAIN-CONTAINING PROTEIN"/>
    <property type="match status" value="1"/>
</dbReference>
<reference evidence="12" key="3">
    <citation type="submission" date="2025-08" db="UniProtKB">
        <authorList>
            <consortium name="Ensembl"/>
        </authorList>
    </citation>
    <scope>IDENTIFICATION</scope>
</reference>
<evidence type="ECO:0000256" key="5">
    <source>
        <dbReference type="ARBA" id="ARBA00022833"/>
    </source>
</evidence>
<keyword evidence="2" id="KW-0479">Metal-binding</keyword>
<dbReference type="FunFam" id="3.30.160.60:FF:000765">
    <property type="entry name" value="Zinc finger 45-like"/>
    <property type="match status" value="1"/>
</dbReference>
<dbReference type="PANTHER" id="PTHR24379">
    <property type="entry name" value="KRAB AND ZINC FINGER DOMAIN-CONTAINING"/>
    <property type="match status" value="1"/>
</dbReference>
<feature type="domain" description="C2H2-type" evidence="11">
    <location>
        <begin position="146"/>
        <end position="173"/>
    </location>
</feature>
<keyword evidence="13" id="KW-1185">Reference proteome</keyword>
<accession>F6RAU8</accession>
<feature type="domain" description="C2H2-type" evidence="11">
    <location>
        <begin position="174"/>
        <end position="202"/>
    </location>
</feature>
<dbReference type="GO" id="GO:0008270">
    <property type="term" value="F:zinc ion binding"/>
    <property type="evidence" value="ECO:0007669"/>
    <property type="project" value="UniProtKB-KW"/>
</dbReference>
<feature type="domain" description="C2H2-type" evidence="11">
    <location>
        <begin position="88"/>
        <end position="115"/>
    </location>
</feature>
<evidence type="ECO:0000256" key="8">
    <source>
        <dbReference type="ARBA" id="ARBA00023163"/>
    </source>
</evidence>
<dbReference type="SUPFAM" id="SSF57667">
    <property type="entry name" value="beta-beta-alpha zinc fingers"/>
    <property type="match status" value="3"/>
</dbReference>
<evidence type="ECO:0000256" key="4">
    <source>
        <dbReference type="ARBA" id="ARBA00022771"/>
    </source>
</evidence>
<evidence type="ECO:0000256" key="10">
    <source>
        <dbReference type="PROSITE-ProRule" id="PRU00042"/>
    </source>
</evidence>
<dbReference type="Proteomes" id="UP000008144">
    <property type="component" value="Chromosome 3"/>
</dbReference>
<dbReference type="InParanoid" id="F6RAU8"/>
<evidence type="ECO:0000256" key="9">
    <source>
        <dbReference type="ARBA" id="ARBA00023242"/>
    </source>
</evidence>
<dbReference type="EMBL" id="EAAA01001833">
    <property type="status" value="NOT_ANNOTATED_CDS"/>
    <property type="molecule type" value="Genomic_DNA"/>
</dbReference>
<keyword evidence="5" id="KW-0862">Zinc</keyword>
<dbReference type="SMART" id="SM00355">
    <property type="entry name" value="ZnF_C2H2"/>
    <property type="match status" value="5"/>
</dbReference>
<dbReference type="Pfam" id="PF00096">
    <property type="entry name" value="zf-C2H2"/>
    <property type="match status" value="3"/>
</dbReference>
<dbReference type="GeneTree" id="ENSGT00940000168143"/>
<dbReference type="InterPro" id="IPR013087">
    <property type="entry name" value="Znf_C2H2_type"/>
</dbReference>
<evidence type="ECO:0000256" key="3">
    <source>
        <dbReference type="ARBA" id="ARBA00022737"/>
    </source>
</evidence>
<keyword evidence="9" id="KW-0539">Nucleus</keyword>
<evidence type="ECO:0000256" key="2">
    <source>
        <dbReference type="ARBA" id="ARBA00022723"/>
    </source>
</evidence>
<keyword evidence="7" id="KW-0238">DNA-binding</keyword>
<accession>A0A1W2WBD2</accession>
<dbReference type="Pfam" id="PF13912">
    <property type="entry name" value="zf-C2H2_6"/>
    <property type="match status" value="1"/>
</dbReference>
<dbReference type="GO" id="GO:0000978">
    <property type="term" value="F:RNA polymerase II cis-regulatory region sequence-specific DNA binding"/>
    <property type="evidence" value="ECO:0000318"/>
    <property type="project" value="GO_Central"/>
</dbReference>
<dbReference type="Ensembl" id="ENSCINT00000020005.3">
    <property type="protein sequence ID" value="ENSCINP00000020005.3"/>
    <property type="gene ID" value="ENSCING00000009885.3"/>
</dbReference>
<comment type="subcellular location">
    <subcellularLocation>
        <location evidence="1">Nucleus</location>
    </subcellularLocation>
</comment>
<gene>
    <name evidence="12" type="primary">LOC100185683</name>
</gene>
<dbReference type="HOGENOM" id="CLU_002678_2_1_1"/>
<dbReference type="STRING" id="7719.ENSCINP00000020005"/>
<keyword evidence="3" id="KW-0677">Repeat</keyword>
<evidence type="ECO:0000259" key="11">
    <source>
        <dbReference type="PROSITE" id="PS50157"/>
    </source>
</evidence>
<proteinExistence type="predicted"/>
<dbReference type="GO" id="GO:0006357">
    <property type="term" value="P:regulation of transcription by RNA polymerase II"/>
    <property type="evidence" value="ECO:0000318"/>
    <property type="project" value="GO_Central"/>
</dbReference>
<sequence length="228" mass="26414">MDTDRETLDPNKLANFAMNLKPGTLCNYATSVDHIQQIKPTKDIVENEKISIKPNQHWICPKCKVVFETRGKFDYHKRTHKERVFKRFSCSICAKLFPTKQSLQVHSVVHSQPQDRPFSCKTCSKSFQTKQNLQNHMNIHLDIKPFKCKKCNKSFREQSTLTKHLATHTKEKHHSCSTCNMKFSQASSLQRHVNKFHQNFDNFSGFLPALGAEIVANQLMLLENKLDP</sequence>
<dbReference type="InterPro" id="IPR036236">
    <property type="entry name" value="Znf_C2H2_sf"/>
</dbReference>
<dbReference type="OMA" id="KHFATHT"/>
<keyword evidence="6" id="KW-0805">Transcription regulation</keyword>
<dbReference type="Gene3D" id="3.30.160.60">
    <property type="entry name" value="Classic Zinc Finger"/>
    <property type="match status" value="4"/>
</dbReference>
<dbReference type="PROSITE" id="PS00028">
    <property type="entry name" value="ZINC_FINGER_C2H2_1"/>
    <property type="match status" value="5"/>
</dbReference>
<evidence type="ECO:0000256" key="1">
    <source>
        <dbReference type="ARBA" id="ARBA00004123"/>
    </source>
</evidence>
<reference evidence="12" key="4">
    <citation type="submission" date="2025-09" db="UniProtKB">
        <authorList>
            <consortium name="Ensembl"/>
        </authorList>
    </citation>
    <scope>IDENTIFICATION</scope>
</reference>
<evidence type="ECO:0000313" key="12">
    <source>
        <dbReference type="Ensembl" id="ENSCINP00000020005.3"/>
    </source>
</evidence>
<protein>
    <submittedName>
        <fullName evidence="12">Gastrula zinc finger protein XlCGF71.1-like</fullName>
    </submittedName>
</protein>
<organism evidence="12 13">
    <name type="scientific">Ciona intestinalis</name>
    <name type="common">Transparent sea squirt</name>
    <name type="synonym">Ascidia intestinalis</name>
    <dbReference type="NCBI Taxonomy" id="7719"/>
    <lineage>
        <taxon>Eukaryota</taxon>
        <taxon>Metazoa</taxon>
        <taxon>Chordata</taxon>
        <taxon>Tunicata</taxon>
        <taxon>Ascidiacea</taxon>
        <taxon>Phlebobranchia</taxon>
        <taxon>Cionidae</taxon>
        <taxon>Ciona</taxon>
    </lineage>
</organism>
<dbReference type="KEGG" id="cin:100185683"/>